<dbReference type="AlphaFoldDB" id="A0A2M9BFK2"/>
<proteinExistence type="predicted"/>
<feature type="transmembrane region" description="Helical" evidence="1">
    <location>
        <begin position="105"/>
        <end position="125"/>
    </location>
</feature>
<sequence>MSGDRGSDAARTPRARPVLRAGAVLLAALVGLVCALAGLIVHRHALGALPWGLALALATALLVTLAAGELGGRTAALAVAAAYALLLLVATGQRGEGDYLIASDLLGYAYLLGGLVAVGIGVALAGRSGSAARRTAD</sequence>
<keyword evidence="1" id="KW-0812">Transmembrane</keyword>
<protein>
    <submittedName>
        <fullName evidence="2">Uncharacterized protein</fullName>
    </submittedName>
</protein>
<feature type="transmembrane region" description="Helical" evidence="1">
    <location>
        <begin position="21"/>
        <end position="42"/>
    </location>
</feature>
<dbReference type="Proteomes" id="UP000230842">
    <property type="component" value="Unassembled WGS sequence"/>
</dbReference>
<reference evidence="2 3" key="1">
    <citation type="submission" date="2017-11" db="EMBL/GenBank/DDBJ databases">
        <title>Genomic Encyclopedia of Archaeal and Bacterial Type Strains, Phase II (KMG-II): From Individual Species to Whole Genera.</title>
        <authorList>
            <person name="Goeker M."/>
        </authorList>
    </citation>
    <scope>NUCLEOTIDE SEQUENCE [LARGE SCALE GENOMIC DNA]</scope>
    <source>
        <strain evidence="2 3">DSM 27763</strain>
    </source>
</reference>
<feature type="transmembrane region" description="Helical" evidence="1">
    <location>
        <begin position="48"/>
        <end position="68"/>
    </location>
</feature>
<evidence type="ECO:0000313" key="2">
    <source>
        <dbReference type="EMBL" id="PJJ56730.1"/>
    </source>
</evidence>
<feature type="transmembrane region" description="Helical" evidence="1">
    <location>
        <begin position="75"/>
        <end position="93"/>
    </location>
</feature>
<keyword evidence="3" id="KW-1185">Reference proteome</keyword>
<dbReference type="EMBL" id="PGEZ01000001">
    <property type="protein sequence ID" value="PJJ56730.1"/>
    <property type="molecule type" value="Genomic_DNA"/>
</dbReference>
<keyword evidence="1" id="KW-0472">Membrane</keyword>
<dbReference type="InterPro" id="IPR046095">
    <property type="entry name" value="DUF6113"/>
</dbReference>
<dbReference type="Pfam" id="PF19608">
    <property type="entry name" value="DUF6113"/>
    <property type="match status" value="1"/>
</dbReference>
<organism evidence="2 3">
    <name type="scientific">Mumia flava</name>
    <dbReference type="NCBI Taxonomy" id="1348852"/>
    <lineage>
        <taxon>Bacteria</taxon>
        <taxon>Bacillati</taxon>
        <taxon>Actinomycetota</taxon>
        <taxon>Actinomycetes</taxon>
        <taxon>Propionibacteriales</taxon>
        <taxon>Nocardioidaceae</taxon>
        <taxon>Mumia</taxon>
    </lineage>
</organism>
<comment type="caution">
    <text evidence="2">The sequence shown here is derived from an EMBL/GenBank/DDBJ whole genome shotgun (WGS) entry which is preliminary data.</text>
</comment>
<evidence type="ECO:0000256" key="1">
    <source>
        <dbReference type="SAM" id="Phobius"/>
    </source>
</evidence>
<evidence type="ECO:0000313" key="3">
    <source>
        <dbReference type="Proteomes" id="UP000230842"/>
    </source>
</evidence>
<gene>
    <name evidence="2" type="ORF">CLV56_0941</name>
</gene>
<accession>A0A2M9BFK2</accession>
<name>A0A2M9BFK2_9ACTN</name>
<keyword evidence="1" id="KW-1133">Transmembrane helix</keyword>
<dbReference type="RefSeq" id="WP_100414458.1">
    <property type="nucleotide sequence ID" value="NZ_PGEZ01000001.1"/>
</dbReference>